<proteinExistence type="predicted"/>
<accession>A0A4U5N0J3</accession>
<comment type="caution">
    <text evidence="2">The sequence shown here is derived from an EMBL/GenBank/DDBJ whole genome shotgun (WGS) entry which is preliminary data.</text>
</comment>
<evidence type="ECO:0000256" key="1">
    <source>
        <dbReference type="SAM" id="MobiDB-lite"/>
    </source>
</evidence>
<protein>
    <submittedName>
        <fullName evidence="2">Uncharacterized protein</fullName>
    </submittedName>
</protein>
<reference evidence="2 3" key="2">
    <citation type="journal article" date="2019" name="G3 (Bethesda)">
        <title>Hybrid Assembly of the Genome of the Entomopathogenic Nematode Steinernema carpocapsae Identifies the X-Chromosome.</title>
        <authorList>
            <person name="Serra L."/>
            <person name="Macchietto M."/>
            <person name="Macias-Munoz A."/>
            <person name="McGill C.J."/>
            <person name="Rodriguez I.M."/>
            <person name="Rodriguez B."/>
            <person name="Murad R."/>
            <person name="Mortazavi A."/>
        </authorList>
    </citation>
    <scope>NUCLEOTIDE SEQUENCE [LARGE SCALE GENOMIC DNA]</scope>
    <source>
        <strain evidence="2 3">ALL</strain>
    </source>
</reference>
<gene>
    <name evidence="2" type="ORF">L596_017110</name>
</gene>
<feature type="region of interest" description="Disordered" evidence="1">
    <location>
        <begin position="1"/>
        <end position="44"/>
    </location>
</feature>
<feature type="compositionally biased region" description="Polar residues" evidence="1">
    <location>
        <begin position="1"/>
        <end position="14"/>
    </location>
</feature>
<dbReference type="EMBL" id="AZBU02000005">
    <property type="protein sequence ID" value="TKR75877.1"/>
    <property type="molecule type" value="Genomic_DNA"/>
</dbReference>
<reference evidence="2 3" key="1">
    <citation type="journal article" date="2015" name="Genome Biol.">
        <title>Comparative genomics of Steinernema reveals deeply conserved gene regulatory networks.</title>
        <authorList>
            <person name="Dillman A.R."/>
            <person name="Macchietto M."/>
            <person name="Porter C.F."/>
            <person name="Rogers A."/>
            <person name="Williams B."/>
            <person name="Antoshechkin I."/>
            <person name="Lee M.M."/>
            <person name="Goodwin Z."/>
            <person name="Lu X."/>
            <person name="Lewis E.E."/>
            <person name="Goodrich-Blair H."/>
            <person name="Stock S.P."/>
            <person name="Adams B.J."/>
            <person name="Sternberg P.W."/>
            <person name="Mortazavi A."/>
        </authorList>
    </citation>
    <scope>NUCLEOTIDE SEQUENCE [LARGE SCALE GENOMIC DNA]</scope>
    <source>
        <strain evidence="2 3">ALL</strain>
    </source>
</reference>
<feature type="compositionally biased region" description="Polar residues" evidence="1">
    <location>
        <begin position="24"/>
        <end position="36"/>
    </location>
</feature>
<dbReference type="AlphaFoldDB" id="A0A4U5N0J3"/>
<keyword evidence="3" id="KW-1185">Reference proteome</keyword>
<evidence type="ECO:0000313" key="3">
    <source>
        <dbReference type="Proteomes" id="UP000298663"/>
    </source>
</evidence>
<dbReference type="Proteomes" id="UP000298663">
    <property type="component" value="Unassembled WGS sequence"/>
</dbReference>
<name>A0A4U5N0J3_STECR</name>
<sequence>MSGQTVSNFQTVQGGQKRILLPDTSGSPLIGQTEQPHSGDMRSRRPVGFTLFVSETDRSFPGSEPIFNFSQNVGLSEFSRKCAISDDRSKLSAIHFEFKFNSNKND</sequence>
<organism evidence="2 3">
    <name type="scientific">Steinernema carpocapsae</name>
    <name type="common">Entomopathogenic nematode</name>
    <dbReference type="NCBI Taxonomy" id="34508"/>
    <lineage>
        <taxon>Eukaryota</taxon>
        <taxon>Metazoa</taxon>
        <taxon>Ecdysozoa</taxon>
        <taxon>Nematoda</taxon>
        <taxon>Chromadorea</taxon>
        <taxon>Rhabditida</taxon>
        <taxon>Tylenchina</taxon>
        <taxon>Panagrolaimomorpha</taxon>
        <taxon>Strongyloidoidea</taxon>
        <taxon>Steinernematidae</taxon>
        <taxon>Steinernema</taxon>
    </lineage>
</organism>
<evidence type="ECO:0000313" key="2">
    <source>
        <dbReference type="EMBL" id="TKR75877.1"/>
    </source>
</evidence>